<accession>A0A1M7CN45</accession>
<dbReference type="InterPro" id="IPR005135">
    <property type="entry name" value="Endo/exonuclease/phosphatase"/>
</dbReference>
<dbReference type="SUPFAM" id="SSF56219">
    <property type="entry name" value="DNase I-like"/>
    <property type="match status" value="1"/>
</dbReference>
<evidence type="ECO:0000259" key="1">
    <source>
        <dbReference type="Pfam" id="PF03372"/>
    </source>
</evidence>
<dbReference type="EMBL" id="FRCB01000002">
    <property type="protein sequence ID" value="SHL68543.1"/>
    <property type="molecule type" value="Genomic_DNA"/>
</dbReference>
<evidence type="ECO:0000313" key="2">
    <source>
        <dbReference type="EMBL" id="SHL68543.1"/>
    </source>
</evidence>
<sequence>MTAAPFRIATYNLQKCVGLDLRRRPDRTLRVINALAADVVVLQEADKRMAPRPAALPHDMVEEEGWHILPFGQPGGSLGWHGNAMLVRAGVRTLQTAHIELPGLEPRGAIRADLDTPIGALRVIGLHLGLVRRYRLLQLGAINRALRQLPPMPTVFAGDFNEWGKGAALDAAVKLVRFLPASASYPAPRPVAPLDRIALSPDLLALSSGVHRGRPAHIASDHLPVWADLATLPQKGRE</sequence>
<dbReference type="Proteomes" id="UP000322545">
    <property type="component" value="Unassembled WGS sequence"/>
</dbReference>
<keyword evidence="2" id="KW-0540">Nuclease</keyword>
<keyword evidence="3" id="KW-1185">Reference proteome</keyword>
<dbReference type="PANTHER" id="PTHR14859:SF15">
    <property type="entry name" value="ENDONUCLEASE_EXONUCLEASE_PHOSPHATASE DOMAIN-CONTAINING PROTEIN"/>
    <property type="match status" value="1"/>
</dbReference>
<protein>
    <submittedName>
        <fullName evidence="2">Metal-dependent hydrolase, endonuclease/exonuclease/phosphatase family</fullName>
    </submittedName>
</protein>
<dbReference type="GO" id="GO:0006506">
    <property type="term" value="P:GPI anchor biosynthetic process"/>
    <property type="evidence" value="ECO:0007669"/>
    <property type="project" value="TreeGrafter"/>
</dbReference>
<dbReference type="GO" id="GO:0004519">
    <property type="term" value="F:endonuclease activity"/>
    <property type="evidence" value="ECO:0007669"/>
    <property type="project" value="UniProtKB-KW"/>
</dbReference>
<keyword evidence="2" id="KW-0255">Endonuclease</keyword>
<dbReference type="RefSeq" id="WP_188129870.1">
    <property type="nucleotide sequence ID" value="NZ_FRCB01000002.1"/>
</dbReference>
<dbReference type="InterPro" id="IPR051916">
    <property type="entry name" value="GPI-anchor_lipid_remodeler"/>
</dbReference>
<keyword evidence="2" id="KW-0378">Hydrolase</keyword>
<proteinExistence type="predicted"/>
<dbReference type="PANTHER" id="PTHR14859">
    <property type="entry name" value="CALCOFLUOR WHITE HYPERSENSITIVE PROTEIN PRECURSOR"/>
    <property type="match status" value="1"/>
</dbReference>
<dbReference type="GO" id="GO:0016020">
    <property type="term" value="C:membrane"/>
    <property type="evidence" value="ECO:0007669"/>
    <property type="project" value="GOC"/>
</dbReference>
<dbReference type="Pfam" id="PF03372">
    <property type="entry name" value="Exo_endo_phos"/>
    <property type="match status" value="1"/>
</dbReference>
<dbReference type="InterPro" id="IPR036691">
    <property type="entry name" value="Endo/exonu/phosph_ase_sf"/>
</dbReference>
<evidence type="ECO:0000313" key="3">
    <source>
        <dbReference type="Proteomes" id="UP000322545"/>
    </source>
</evidence>
<feature type="domain" description="Endonuclease/exonuclease/phosphatase" evidence="1">
    <location>
        <begin position="9"/>
        <end position="222"/>
    </location>
</feature>
<organism evidence="2 3">
    <name type="scientific">Roseovarius litoreus</name>
    <dbReference type="NCBI Taxonomy" id="1155722"/>
    <lineage>
        <taxon>Bacteria</taxon>
        <taxon>Pseudomonadati</taxon>
        <taxon>Pseudomonadota</taxon>
        <taxon>Alphaproteobacteria</taxon>
        <taxon>Rhodobacterales</taxon>
        <taxon>Roseobacteraceae</taxon>
        <taxon>Roseovarius</taxon>
    </lineage>
</organism>
<dbReference type="Gene3D" id="3.60.10.10">
    <property type="entry name" value="Endonuclease/exonuclease/phosphatase"/>
    <property type="match status" value="1"/>
</dbReference>
<name>A0A1M7CN45_9RHOB</name>
<dbReference type="AlphaFoldDB" id="A0A1M7CN45"/>
<keyword evidence="2" id="KW-0269">Exonuclease</keyword>
<gene>
    <name evidence="2" type="ORF">SAMN05443432_102222</name>
</gene>
<dbReference type="GO" id="GO:0004527">
    <property type="term" value="F:exonuclease activity"/>
    <property type="evidence" value="ECO:0007669"/>
    <property type="project" value="UniProtKB-KW"/>
</dbReference>
<reference evidence="2 3" key="1">
    <citation type="submission" date="2016-11" db="EMBL/GenBank/DDBJ databases">
        <authorList>
            <person name="Varghese N."/>
            <person name="Submissions S."/>
        </authorList>
    </citation>
    <scope>NUCLEOTIDE SEQUENCE [LARGE SCALE GENOMIC DNA]</scope>
    <source>
        <strain evidence="2 3">DSM 28249</strain>
    </source>
</reference>